<dbReference type="InterPro" id="IPR012292">
    <property type="entry name" value="Globin/Proto"/>
</dbReference>
<proteinExistence type="predicted"/>
<dbReference type="RefSeq" id="WP_125435845.1">
    <property type="nucleotide sequence ID" value="NZ_RWIU01000001.1"/>
</dbReference>
<evidence type="ECO:0000256" key="4">
    <source>
        <dbReference type="ARBA" id="ARBA00023004"/>
    </source>
</evidence>
<sequence length="122" mass="13590">MVTLTTLPDLRTEGDIKTLVDTAFSKANDDELLAPLCHAVARVHWPRHLTSLYDYWSNALLGTTRYQEGQLVPLHSALPVKGPHFQRWAEVLQRTVEEKFAGSKAEEAIHKVATLASNSRAA</sequence>
<reference evidence="5 6" key="1">
    <citation type="submission" date="2018-12" db="EMBL/GenBank/DDBJ databases">
        <authorList>
            <person name="Feng G."/>
            <person name="Zhu H."/>
        </authorList>
    </citation>
    <scope>NUCLEOTIDE SEQUENCE [LARGE SCALE GENOMIC DNA]</scope>
    <source>
        <strain evidence="5 6">LMG 26000</strain>
    </source>
</reference>
<evidence type="ECO:0000256" key="1">
    <source>
        <dbReference type="ARBA" id="ARBA00022448"/>
    </source>
</evidence>
<dbReference type="Proteomes" id="UP000270291">
    <property type="component" value="Unassembled WGS sequence"/>
</dbReference>
<dbReference type="GO" id="GO:0019825">
    <property type="term" value="F:oxygen binding"/>
    <property type="evidence" value="ECO:0007669"/>
    <property type="project" value="InterPro"/>
</dbReference>
<evidence type="ECO:0000313" key="6">
    <source>
        <dbReference type="Proteomes" id="UP000270291"/>
    </source>
</evidence>
<keyword evidence="2" id="KW-0349">Heme</keyword>
<dbReference type="InterPro" id="IPR001486">
    <property type="entry name" value="Hemoglobin_trunc"/>
</dbReference>
<keyword evidence="4" id="KW-0408">Iron</keyword>
<organism evidence="5 6">
    <name type="scientific">Hymenobacter perfusus</name>
    <dbReference type="NCBI Taxonomy" id="1236770"/>
    <lineage>
        <taxon>Bacteria</taxon>
        <taxon>Pseudomonadati</taxon>
        <taxon>Bacteroidota</taxon>
        <taxon>Cytophagia</taxon>
        <taxon>Cytophagales</taxon>
        <taxon>Hymenobacteraceae</taxon>
        <taxon>Hymenobacter</taxon>
    </lineage>
</organism>
<dbReference type="SUPFAM" id="SSF46458">
    <property type="entry name" value="Globin-like"/>
    <property type="match status" value="1"/>
</dbReference>
<dbReference type="Pfam" id="PF01152">
    <property type="entry name" value="Bac_globin"/>
    <property type="match status" value="1"/>
</dbReference>
<keyword evidence="3" id="KW-0479">Metal-binding</keyword>
<gene>
    <name evidence="5" type="ORF">EI293_04000</name>
</gene>
<evidence type="ECO:0000256" key="2">
    <source>
        <dbReference type="ARBA" id="ARBA00022617"/>
    </source>
</evidence>
<dbReference type="InterPro" id="IPR009050">
    <property type="entry name" value="Globin-like_sf"/>
</dbReference>
<protein>
    <submittedName>
        <fullName evidence="5">Group III truncated hemoglobin</fullName>
    </submittedName>
</protein>
<dbReference type="EMBL" id="RWIU01000001">
    <property type="protein sequence ID" value="RSK46340.1"/>
    <property type="molecule type" value="Genomic_DNA"/>
</dbReference>
<accession>A0A3R9PUJ4</accession>
<comment type="caution">
    <text evidence="5">The sequence shown here is derived from an EMBL/GenBank/DDBJ whole genome shotgun (WGS) entry which is preliminary data.</text>
</comment>
<keyword evidence="1" id="KW-0813">Transport</keyword>
<evidence type="ECO:0000313" key="5">
    <source>
        <dbReference type="EMBL" id="RSK46340.1"/>
    </source>
</evidence>
<dbReference type="GO" id="GO:0020037">
    <property type="term" value="F:heme binding"/>
    <property type="evidence" value="ECO:0007669"/>
    <property type="project" value="InterPro"/>
</dbReference>
<keyword evidence="6" id="KW-1185">Reference proteome</keyword>
<name>A0A3R9PUJ4_9BACT</name>
<evidence type="ECO:0000256" key="3">
    <source>
        <dbReference type="ARBA" id="ARBA00022723"/>
    </source>
</evidence>
<dbReference type="CDD" id="cd08916">
    <property type="entry name" value="TrHb3_P"/>
    <property type="match status" value="1"/>
</dbReference>
<dbReference type="OrthoDB" id="25954at2"/>
<dbReference type="GO" id="GO:0046872">
    <property type="term" value="F:metal ion binding"/>
    <property type="evidence" value="ECO:0007669"/>
    <property type="project" value="UniProtKB-KW"/>
</dbReference>
<dbReference type="AlphaFoldDB" id="A0A3R9PUJ4"/>
<dbReference type="Gene3D" id="1.10.490.10">
    <property type="entry name" value="Globins"/>
    <property type="match status" value="1"/>
</dbReference>